<reference evidence="2 3" key="1">
    <citation type="submission" date="2021-12" db="EMBL/GenBank/DDBJ databases">
        <title>Genome sequence of Kibdelosporangium philippinense ATCC 49844.</title>
        <authorList>
            <person name="Fedorov E.A."/>
            <person name="Omeragic M."/>
            <person name="Shalygina K.F."/>
            <person name="Maclea K.S."/>
        </authorList>
    </citation>
    <scope>NUCLEOTIDE SEQUENCE [LARGE SCALE GENOMIC DNA]</scope>
    <source>
        <strain evidence="2 3">ATCC 49844</strain>
    </source>
</reference>
<dbReference type="RefSeq" id="WP_250109471.1">
    <property type="nucleotide sequence ID" value="NZ_JAJVCN010000004.1"/>
</dbReference>
<keyword evidence="3" id="KW-1185">Reference proteome</keyword>
<dbReference type="PANTHER" id="PTHR37292:SF2">
    <property type="entry name" value="DUF262 DOMAIN-CONTAINING PROTEIN"/>
    <property type="match status" value="1"/>
</dbReference>
<dbReference type="InterPro" id="IPR004919">
    <property type="entry name" value="GmrSD_N"/>
</dbReference>
<evidence type="ECO:0000313" key="2">
    <source>
        <dbReference type="EMBL" id="MCE7009979.1"/>
    </source>
</evidence>
<evidence type="ECO:0000313" key="3">
    <source>
        <dbReference type="Proteomes" id="UP001521150"/>
    </source>
</evidence>
<gene>
    <name evidence="2" type="ORF">LWC34_45310</name>
</gene>
<dbReference type="Proteomes" id="UP001521150">
    <property type="component" value="Unassembled WGS sequence"/>
</dbReference>
<comment type="caution">
    <text evidence="2">The sequence shown here is derived from an EMBL/GenBank/DDBJ whole genome shotgun (WGS) entry which is preliminary data.</text>
</comment>
<proteinExistence type="predicted"/>
<sequence length="612" mass="68557">MRHVVGVRGRAVMALDSPKLRDLLKNVAVGKIQLPDFQREWKWDDERIKALIATVTLNYPLGVVMTLETGGVAQFRARTLAGVKVDPVVVPDLLLLDGQQRLTSLVQALHLDQPVATVDTRGRKVERWYYMDIDRAVDPNADRDEAVVSVPADRVLREDFARRVRLDLSTREGECGVGYFPLRLVFDDDAVSAWQKSFVGLTDENWDRWAMFNARVLNNVRECLVPMIRLDSTTPNEAVCSVFERVNTGGVVLNVFELLTATYAGDRKHSEEHGTEYSLPEVWRSTKEKLVGLYPVLGQVESGRDEGLTNVDFLQAVSLVLSYERKTGGSATAVACKRRDLLALPLVEFRRLEPVLAEAFAWVGRFLSTQSIFTVRDLPYRTQLVPLAAVKALLGNRADDPEVMERLDRWFWCGVLGEMYGGSVESRFTRDVEQLVAWINGSPDEPDTVVESVFLAERLTTLTTRNSAAYKGIQALIVKQGAVDWSHPEDRMTGAFVIGQGVAIRQIFPATWITRNGHPKSRADSIVNKTPMSHAASRRMTGAPSAYVNVLARESGTPDEWFDDILTTHLVDPVSLRADDFTTFYASRYERLLSLVEMAMNKRVVRRTGAAS</sequence>
<protein>
    <submittedName>
        <fullName evidence="2">DUF262 domain-containing protein</fullName>
    </submittedName>
</protein>
<name>A0ABS8ZQF4_9PSEU</name>
<dbReference type="PANTHER" id="PTHR37292">
    <property type="entry name" value="VNG6097C"/>
    <property type="match status" value="1"/>
</dbReference>
<dbReference type="EMBL" id="JAJVCN010000004">
    <property type="protein sequence ID" value="MCE7009979.1"/>
    <property type="molecule type" value="Genomic_DNA"/>
</dbReference>
<dbReference type="Pfam" id="PF03235">
    <property type="entry name" value="GmrSD_N"/>
    <property type="match status" value="1"/>
</dbReference>
<organism evidence="2 3">
    <name type="scientific">Kibdelosporangium philippinense</name>
    <dbReference type="NCBI Taxonomy" id="211113"/>
    <lineage>
        <taxon>Bacteria</taxon>
        <taxon>Bacillati</taxon>
        <taxon>Actinomycetota</taxon>
        <taxon>Actinomycetes</taxon>
        <taxon>Pseudonocardiales</taxon>
        <taxon>Pseudonocardiaceae</taxon>
        <taxon>Kibdelosporangium</taxon>
    </lineage>
</organism>
<evidence type="ECO:0000259" key="1">
    <source>
        <dbReference type="Pfam" id="PF03235"/>
    </source>
</evidence>
<accession>A0ABS8ZQF4</accession>
<feature type="domain" description="GmrSD restriction endonucleases N-terminal" evidence="1">
    <location>
        <begin position="21"/>
        <end position="263"/>
    </location>
</feature>